<evidence type="ECO:0000256" key="1">
    <source>
        <dbReference type="SAM" id="SignalP"/>
    </source>
</evidence>
<protein>
    <submittedName>
        <fullName evidence="2">Uncharacterized protein</fullName>
    </submittedName>
</protein>
<organism evidence="2 3">
    <name type="scientific">Ancylostoma ceylanicum</name>
    <dbReference type="NCBI Taxonomy" id="53326"/>
    <lineage>
        <taxon>Eukaryota</taxon>
        <taxon>Metazoa</taxon>
        <taxon>Ecdysozoa</taxon>
        <taxon>Nematoda</taxon>
        <taxon>Chromadorea</taxon>
        <taxon>Rhabditida</taxon>
        <taxon>Rhabditina</taxon>
        <taxon>Rhabditomorpha</taxon>
        <taxon>Strongyloidea</taxon>
        <taxon>Ancylostomatidae</taxon>
        <taxon>Ancylostomatinae</taxon>
        <taxon>Ancylostoma</taxon>
    </lineage>
</organism>
<feature type="signal peptide" evidence="1">
    <location>
        <begin position="1"/>
        <end position="22"/>
    </location>
</feature>
<evidence type="ECO:0000313" key="3">
    <source>
        <dbReference type="Proteomes" id="UP000054495"/>
    </source>
</evidence>
<evidence type="ECO:0000313" key="2">
    <source>
        <dbReference type="EMBL" id="EPB66919.1"/>
    </source>
</evidence>
<dbReference type="Proteomes" id="UP000054495">
    <property type="component" value="Unassembled WGS sequence"/>
</dbReference>
<reference evidence="2 3" key="1">
    <citation type="submission" date="2013-05" db="EMBL/GenBank/DDBJ databases">
        <title>Draft genome of the parasitic nematode Anyclostoma ceylanicum.</title>
        <authorList>
            <person name="Mitreva M."/>
        </authorList>
    </citation>
    <scope>NUCLEOTIDE SEQUENCE [LARGE SCALE GENOMIC DNA]</scope>
</reference>
<keyword evidence="3" id="KW-1185">Reference proteome</keyword>
<feature type="chain" id="PRO_5002306737" evidence="1">
    <location>
        <begin position="23"/>
        <end position="92"/>
    </location>
</feature>
<proteinExistence type="predicted"/>
<sequence length="92" mass="10914">MYLSVLLVALVVLCAFVAETEAQYYYSPYYSYGYYGYPSYYSYYGYPSYYGYYETEAVNAQIIEHLPLQFQYIKASVYPGKCLYAWFEQKSI</sequence>
<gene>
    <name evidence="2" type="ORF">ANCCEY_13990</name>
</gene>
<keyword evidence="1" id="KW-0732">Signal</keyword>
<dbReference type="EMBL" id="KE125854">
    <property type="protein sequence ID" value="EPB66919.1"/>
    <property type="molecule type" value="Genomic_DNA"/>
</dbReference>
<dbReference type="AlphaFoldDB" id="A0A0D6L6A8"/>
<name>A0A0D6L6A8_9BILA</name>
<accession>A0A0D6L6A8</accession>